<dbReference type="EMBL" id="FWEW01003550">
    <property type="protein sequence ID" value="SLM39776.1"/>
    <property type="molecule type" value="Genomic_DNA"/>
</dbReference>
<dbReference type="PROSITE" id="PS00216">
    <property type="entry name" value="SUGAR_TRANSPORT_1"/>
    <property type="match status" value="1"/>
</dbReference>
<dbReference type="InterPro" id="IPR057503">
    <property type="entry name" value="PH_RdRP"/>
</dbReference>
<evidence type="ECO:0000256" key="2">
    <source>
        <dbReference type="ARBA" id="ARBA00022692"/>
    </source>
</evidence>
<evidence type="ECO:0000259" key="7">
    <source>
        <dbReference type="PROSITE" id="PS50850"/>
    </source>
</evidence>
<dbReference type="SUPFAM" id="SSF103473">
    <property type="entry name" value="MFS general substrate transporter"/>
    <property type="match status" value="1"/>
</dbReference>
<feature type="transmembrane region" description="Helical" evidence="6">
    <location>
        <begin position="231"/>
        <end position="254"/>
    </location>
</feature>
<dbReference type="Proteomes" id="UP000192927">
    <property type="component" value="Unassembled WGS sequence"/>
</dbReference>
<keyword evidence="8" id="KW-0762">Sugar transport</keyword>
<feature type="transmembrane region" description="Helical" evidence="6">
    <location>
        <begin position="295"/>
        <end position="317"/>
    </location>
</feature>
<dbReference type="GO" id="GO:0031380">
    <property type="term" value="C:nuclear RNA-directed RNA polymerase complex"/>
    <property type="evidence" value="ECO:0007669"/>
    <property type="project" value="TreeGrafter"/>
</dbReference>
<protein>
    <submittedName>
        <fullName evidence="8">Sugar transporter, conserved site</fullName>
    </submittedName>
</protein>
<evidence type="ECO:0000256" key="3">
    <source>
        <dbReference type="ARBA" id="ARBA00022989"/>
    </source>
</evidence>
<dbReference type="InterPro" id="IPR011701">
    <property type="entry name" value="MFS"/>
</dbReference>
<feature type="transmembrane region" description="Helical" evidence="6">
    <location>
        <begin position="524"/>
        <end position="547"/>
    </location>
</feature>
<feature type="transmembrane region" description="Helical" evidence="6">
    <location>
        <begin position="200"/>
        <end position="219"/>
    </location>
</feature>
<evidence type="ECO:0000256" key="5">
    <source>
        <dbReference type="SAM" id="MobiDB-lite"/>
    </source>
</evidence>
<reference evidence="9" key="1">
    <citation type="submission" date="2017-03" db="EMBL/GenBank/DDBJ databases">
        <authorList>
            <person name="Sharma R."/>
            <person name="Thines M."/>
        </authorList>
    </citation>
    <scope>NUCLEOTIDE SEQUENCE [LARGE SCALE GENOMIC DNA]</scope>
</reference>
<evidence type="ECO:0000313" key="8">
    <source>
        <dbReference type="EMBL" id="SLM39776.1"/>
    </source>
</evidence>
<feature type="domain" description="Major facilitator superfamily (MFS) profile" evidence="7">
    <location>
        <begin position="107"/>
        <end position="581"/>
    </location>
</feature>
<evidence type="ECO:0000256" key="4">
    <source>
        <dbReference type="ARBA" id="ARBA00023136"/>
    </source>
</evidence>
<dbReference type="InterPro" id="IPR007855">
    <property type="entry name" value="RDRP"/>
</dbReference>
<dbReference type="Pfam" id="PF25358">
    <property type="entry name" value="PH_fung_RdRP"/>
    <property type="match status" value="1"/>
</dbReference>
<evidence type="ECO:0000256" key="6">
    <source>
        <dbReference type="SAM" id="Phobius"/>
    </source>
</evidence>
<dbReference type="PANTHER" id="PTHR23079:SF17">
    <property type="entry name" value="RNA-DEPENDENT RNA POLYMERASE"/>
    <property type="match status" value="1"/>
</dbReference>
<keyword evidence="9" id="KW-1185">Reference proteome</keyword>
<evidence type="ECO:0000313" key="9">
    <source>
        <dbReference type="Proteomes" id="UP000192927"/>
    </source>
</evidence>
<dbReference type="GO" id="GO:0003723">
    <property type="term" value="F:RNA binding"/>
    <property type="evidence" value="ECO:0007669"/>
    <property type="project" value="UniProtKB-KW"/>
</dbReference>
<dbReference type="GO" id="GO:0016020">
    <property type="term" value="C:membrane"/>
    <property type="evidence" value="ECO:0007669"/>
    <property type="project" value="UniProtKB-SubCell"/>
</dbReference>
<sequence length="1692" mass="188140">MENDQVFAADAALRITASKAAPSPYHRENTARTVVTAANGGAEAHKDADYENTPLLSRDPDEGYGAPAPRHEDDEDRGPPGWSGERDFEGRPWWNKPSVYWLLPPFLIYTLAWGGVIVPRLNLILNLICNEYLSDRSLPNPTFSYTPVLFGIDNPQCQIPEVQALVSRFTLYGNLIGGILSAITSPKLGAISDRYGRKMIIALPTLGMLVGEIVTIFAAKYPDMVSVNWLLLGYACDGLCGSFIVAMAVTNAYASDCTAPPQRNVTFAYFHGCLFTGIALGPLIAGYIVKATGQILTIFYIALACHLFFLSFLLFVLPESLTKERQMAAREKHRLKEAGEHDAAWTNNPMYWALSTLSGAKLFAPLKILYPTGEGSSRAVRRNLVFLAAVDATMFGVAMGSVTIVIIYSEIQFGWGTFETSIFVSIVNSCRVGCLIIVLPLVTYLVRGRQGNGPQRNSGSDRLDLAIIRIAILFDIIGYIGYATVRTGALLKLCGAIAAIGGMGAPTLSSALTKHVPADRTGQLLGATGLLHALAKVVAPTIFNLIYSVTVYTFKQTVFICLAATFGVAFVISWFIKPHGRQIYCSRSKNAPDEWLLASLEMQRKEKLRMQVNLGNDLQRSFEVMSLACGLWDYVREDPIFVSHFQDCTLGTVKFGPNALTISFPIYLVEIPYYMITTSNAGNKISPSLTLSLIAAPKIYKKYIDDDLTRSLALLNSGVPARKSPEWKRVSSMGPEHQGIASTCFVYRLGLINARDILHILGLKEAKEVPPSSPLASLSMKAETTLAKENSELKGALTLQYSNFPFDLKFQLQKLSQNGCLTPRRVMQLLPKVSEIMDRIGGANAADVVRKLQLQIPFAGPQTGASELRLPALVLLMTKSESLIRNEGTYAEEVKKRHEHIVMVYRATVTPAGTYLYGPEPEVTNRVLRKYSKFTSYFMRVSFLEEDGESLRFETGVSNEEIYHGRFQGVLDNAIDVAGRRFEFLGFSHSSLRSQTCWFMAPFLSGGELLMSKIVIARLGNFSMIRCPAKCAARIGQAFTDTLSSVEIPGTAVEEIDDVEAFGRVFSDGVGTISAGLLARIWKKHRPGARLHPTLYQIRYAGAKGMISYDSRLLGDRLCLRPSMIKFSGSDATAIEVCGAAYTPLPMYLNRQLIKILEDLGVPSEIFHSLQEDALEHLKMMTSSAINAAIHLEYHSIGLAAQLPWLLRCLESLRLPFQTDDFLRGTVEMAALLSLRDLKYRSRIPVEKGVTLYGIMDETSYLKEGEIFCVTDSPTEGRNVITGVVTITRSPALHPGDVQMVRAVNVPADSPLFELHNCVVFSQKGRRDLPSQLSGGDLDGDLYNVIYHEGLLPKRTFTPADYPRLSPQDIGRPVERRDMYEFFLRFMESDQLGRIAILHQVLADQSPAGTADARCLILADLHSTAVDFSKTGIPVDLSRLPKHNSYRPDFMAPGPHIKIDKELKYEDVVNTFSSAFSEEGSARTRYYESKRVLGTLYRAIDERGFFLNLRERLRKHEQSIDEPLVMKLWRYVSQTVSLLQWHHYVDWAWQMRDTYEDHLNDTMHQYSVEPSRPLSELEVFIGNIVGKNGAQSKRQRDMSKGLKDKFDKDVTFTIDNITGRDGGDRDEALPRAVACLSVGLCEDEKHPLRSFQWVAAATCLKEMLRLEGGVRLRRSESPRLDSMPSLLESLYL</sequence>
<dbReference type="InterPro" id="IPR020846">
    <property type="entry name" value="MFS_dom"/>
</dbReference>
<accession>A0A1W5D9I0</accession>
<keyword evidence="3 6" id="KW-1133">Transmembrane helix</keyword>
<dbReference type="Gene3D" id="1.20.1250.20">
    <property type="entry name" value="MFS general substrate transporter like domains"/>
    <property type="match status" value="1"/>
</dbReference>
<dbReference type="InterPro" id="IPR057596">
    <property type="entry name" value="RDRP_core"/>
</dbReference>
<feature type="transmembrane region" description="Helical" evidence="6">
    <location>
        <begin position="466"/>
        <end position="483"/>
    </location>
</feature>
<keyword evidence="4 6" id="KW-0472">Membrane</keyword>
<dbReference type="InterPro" id="IPR005829">
    <property type="entry name" value="Sugar_transporter_CS"/>
</dbReference>
<keyword evidence="8" id="KW-0813">Transport</keyword>
<feature type="transmembrane region" description="Helical" evidence="6">
    <location>
        <begin position="553"/>
        <end position="576"/>
    </location>
</feature>
<dbReference type="PROSITE" id="PS50850">
    <property type="entry name" value="MFS"/>
    <property type="match status" value="1"/>
</dbReference>
<dbReference type="Pfam" id="PF07690">
    <property type="entry name" value="MFS_1"/>
    <property type="match status" value="1"/>
</dbReference>
<proteinExistence type="predicted"/>
<dbReference type="InterPro" id="IPR036259">
    <property type="entry name" value="MFS_trans_sf"/>
</dbReference>
<dbReference type="Pfam" id="PF05183">
    <property type="entry name" value="RdRP"/>
    <property type="match status" value="1"/>
</dbReference>
<comment type="subcellular location">
    <subcellularLocation>
        <location evidence="1">Membrane</location>
        <topology evidence="1">Multi-pass membrane protein</topology>
    </subcellularLocation>
</comment>
<feature type="transmembrane region" description="Helical" evidence="6">
    <location>
        <begin position="384"/>
        <end position="409"/>
    </location>
</feature>
<dbReference type="GO" id="GO:0030422">
    <property type="term" value="P:siRNA processing"/>
    <property type="evidence" value="ECO:0007669"/>
    <property type="project" value="TreeGrafter"/>
</dbReference>
<dbReference type="GO" id="GO:0003968">
    <property type="term" value="F:RNA-directed RNA polymerase activity"/>
    <property type="evidence" value="ECO:0007669"/>
    <property type="project" value="UniProtKB-KW"/>
</dbReference>
<dbReference type="GO" id="GO:0022857">
    <property type="term" value="F:transmembrane transporter activity"/>
    <property type="evidence" value="ECO:0007669"/>
    <property type="project" value="InterPro"/>
</dbReference>
<name>A0A1W5D9I0_9LECA</name>
<feature type="transmembrane region" description="Helical" evidence="6">
    <location>
        <begin position="266"/>
        <end position="289"/>
    </location>
</feature>
<feature type="region of interest" description="Disordered" evidence="5">
    <location>
        <begin position="18"/>
        <end position="87"/>
    </location>
</feature>
<organism evidence="8 9">
    <name type="scientific">Lasallia pustulata</name>
    <dbReference type="NCBI Taxonomy" id="136370"/>
    <lineage>
        <taxon>Eukaryota</taxon>
        <taxon>Fungi</taxon>
        <taxon>Dikarya</taxon>
        <taxon>Ascomycota</taxon>
        <taxon>Pezizomycotina</taxon>
        <taxon>Lecanoromycetes</taxon>
        <taxon>OSLEUM clade</taxon>
        <taxon>Umbilicariomycetidae</taxon>
        <taxon>Umbilicariales</taxon>
        <taxon>Umbilicariaceae</taxon>
        <taxon>Lasallia</taxon>
    </lineage>
</organism>
<dbReference type="PANTHER" id="PTHR23079">
    <property type="entry name" value="RNA-DEPENDENT RNA POLYMERASE"/>
    <property type="match status" value="1"/>
</dbReference>
<feature type="transmembrane region" description="Helical" evidence="6">
    <location>
        <begin position="421"/>
        <end position="446"/>
    </location>
</feature>
<keyword evidence="2 6" id="KW-0812">Transmembrane</keyword>
<evidence type="ECO:0000256" key="1">
    <source>
        <dbReference type="ARBA" id="ARBA00004141"/>
    </source>
</evidence>
<feature type="transmembrane region" description="Helical" evidence="6">
    <location>
        <begin position="99"/>
        <end position="118"/>
    </location>
</feature>